<accession>A0ABP5BZ51</accession>
<dbReference type="InterPro" id="IPR036291">
    <property type="entry name" value="NAD(P)-bd_dom_sf"/>
</dbReference>
<dbReference type="SMART" id="SM00822">
    <property type="entry name" value="PKS_KR"/>
    <property type="match status" value="1"/>
</dbReference>
<evidence type="ECO:0000259" key="2">
    <source>
        <dbReference type="SMART" id="SM00822"/>
    </source>
</evidence>
<dbReference type="RefSeq" id="WP_157416106.1">
    <property type="nucleotide sequence ID" value="NZ_BAAAMK010000004.1"/>
</dbReference>
<organism evidence="3 4">
    <name type="scientific">Agromyces allii</name>
    <dbReference type="NCBI Taxonomy" id="393607"/>
    <lineage>
        <taxon>Bacteria</taxon>
        <taxon>Bacillati</taxon>
        <taxon>Actinomycetota</taxon>
        <taxon>Actinomycetes</taxon>
        <taxon>Micrococcales</taxon>
        <taxon>Microbacteriaceae</taxon>
        <taxon>Agromyces</taxon>
    </lineage>
</organism>
<dbReference type="InterPro" id="IPR002347">
    <property type="entry name" value="SDR_fam"/>
</dbReference>
<dbReference type="Proteomes" id="UP001499954">
    <property type="component" value="Unassembled WGS sequence"/>
</dbReference>
<name>A0ABP5BZ51_9MICO</name>
<dbReference type="PANTHER" id="PTHR43157:SF31">
    <property type="entry name" value="PHOSPHATIDYLINOSITOL-GLYCAN BIOSYNTHESIS CLASS F PROTEIN"/>
    <property type="match status" value="1"/>
</dbReference>
<protein>
    <submittedName>
        <fullName evidence="3">SDR family oxidoreductase</fullName>
    </submittedName>
</protein>
<feature type="domain" description="Ketoreductase" evidence="2">
    <location>
        <begin position="4"/>
        <end position="193"/>
    </location>
</feature>
<proteinExistence type="predicted"/>
<comment type="caution">
    <text evidence="3">The sequence shown here is derived from an EMBL/GenBank/DDBJ whole genome shotgun (WGS) entry which is preliminary data.</text>
</comment>
<dbReference type="Gene3D" id="3.40.50.720">
    <property type="entry name" value="NAD(P)-binding Rossmann-like Domain"/>
    <property type="match status" value="1"/>
</dbReference>
<dbReference type="PANTHER" id="PTHR43157">
    <property type="entry name" value="PHOSPHATIDYLINOSITOL-GLYCAN BIOSYNTHESIS CLASS F PROTEIN-RELATED"/>
    <property type="match status" value="1"/>
</dbReference>
<gene>
    <name evidence="3" type="ORF">GCM10009717_21020</name>
</gene>
<sequence length="277" mass="29885">MTERTIVITGASDGIGAALARRLAERGDRLLLVGRSAEKLALVAEPLGAEAFVADFERLDDVRELARAIRERTDRIDVLANNAGGVFGSRAVTVDGHERTMQVDHDAGFLLTNLLVDVLGRSGATVVTTSSAAARKYGRLDLDDLDQTGVYDPLKAYGDAKLANILFTRGLHDRHRRDGIASVAVHPGDVASNFGRQTGTRAMRLFYGSPLARVLKRPDGGAAELLWAIDGEPDAAWASGGYYEARRPPRRPHPQQHDAALVDAFWAESARRVGLPG</sequence>
<dbReference type="EMBL" id="BAAAMK010000004">
    <property type="protein sequence ID" value="GAA1954874.1"/>
    <property type="molecule type" value="Genomic_DNA"/>
</dbReference>
<dbReference type="InterPro" id="IPR057326">
    <property type="entry name" value="KR_dom"/>
</dbReference>
<reference evidence="4" key="1">
    <citation type="journal article" date="2019" name="Int. J. Syst. Evol. Microbiol.">
        <title>The Global Catalogue of Microorganisms (GCM) 10K type strain sequencing project: providing services to taxonomists for standard genome sequencing and annotation.</title>
        <authorList>
            <consortium name="The Broad Institute Genomics Platform"/>
            <consortium name="The Broad Institute Genome Sequencing Center for Infectious Disease"/>
            <person name="Wu L."/>
            <person name="Ma J."/>
        </authorList>
    </citation>
    <scope>NUCLEOTIDE SEQUENCE [LARGE SCALE GENOMIC DNA]</scope>
    <source>
        <strain evidence="4">JCM 13584</strain>
    </source>
</reference>
<keyword evidence="4" id="KW-1185">Reference proteome</keyword>
<dbReference type="Pfam" id="PF00106">
    <property type="entry name" value="adh_short"/>
    <property type="match status" value="1"/>
</dbReference>
<keyword evidence="1" id="KW-0560">Oxidoreductase</keyword>
<evidence type="ECO:0000256" key="1">
    <source>
        <dbReference type="ARBA" id="ARBA00023002"/>
    </source>
</evidence>
<dbReference type="SUPFAM" id="SSF51735">
    <property type="entry name" value="NAD(P)-binding Rossmann-fold domains"/>
    <property type="match status" value="1"/>
</dbReference>
<evidence type="ECO:0000313" key="3">
    <source>
        <dbReference type="EMBL" id="GAA1954874.1"/>
    </source>
</evidence>
<dbReference type="PRINTS" id="PR00081">
    <property type="entry name" value="GDHRDH"/>
</dbReference>
<evidence type="ECO:0000313" key="4">
    <source>
        <dbReference type="Proteomes" id="UP001499954"/>
    </source>
</evidence>